<feature type="domain" description="N-terminal Ras-GEF" evidence="6">
    <location>
        <begin position="594"/>
        <end position="724"/>
    </location>
</feature>
<dbReference type="EMBL" id="JAOAOG010000272">
    <property type="protein sequence ID" value="KAJ6234000.1"/>
    <property type="molecule type" value="Genomic_DNA"/>
</dbReference>
<dbReference type="PANTHER" id="PTHR23113:SF366">
    <property type="entry name" value="RAS GUANINE NUCLEOTIDE EXCHANGE FACTOR R"/>
    <property type="match status" value="1"/>
</dbReference>
<comment type="caution">
    <text evidence="8">The sequence shown here is derived from an EMBL/GenBank/DDBJ whole genome shotgun (WGS) entry which is preliminary data.</text>
</comment>
<feature type="domain" description="CAP-Gly" evidence="7">
    <location>
        <begin position="30"/>
        <end position="73"/>
    </location>
</feature>
<sequence>MSNAEITQSLPTIGDKIKIKGNQGIVKFVGKTRFSSGTWVGCEFERNGNKQENGTRDGIKYFECKNGSGYFFQFQKKLNRKKKKKKKKKKGRDKKNTKEEDENQKKKKKKKSKKKNQNNKQKGVCFQIIKESPYQTLLRKKLIHHQLLKLKKQQKPNYNQQTNKNENENEKEIKIMELKKRIEELKKEHQHKTENKKETEQTVDLLKNKKATETKESLNSQLESLINKQKKIEDQTKFEIEKNTKIKKENQVLGKQKKELIQEGQKKTDEIQIIFKNKSQNLNQDSNLSNLPLKKTILIENITQMENKIKLLKKQIESNEKKIEKLKKVRITQSNKNQKTKRKENGKEIKKNSEKNEEEKEEKESQIKNEQEKEKTKQKGNGKEIENNTEKEEKNENNCEVIVNNDRINKEEKEKENKSKTGSTNNLNIDKSEWAIRLMKKRPHIFGLREKIRPISKKMTYGKIPTIKKVLNPNFLNSSQILQLIMQHYDITGKSELKDFIEKQTGIDYIYQEVPESILITLIRLAIKEDVRIVDITQEFSENQNPDEKDLSVSRNIILSLDDDDINVWDEAEDDEKNIVVDKEMIDEYKNGNYIDSIHTSNVNNLIKNLINEKYFDENFVQAFLMTYHGFLKPEHLFLKVVQRYKVPPMSKCGVKFENEREYKLFKIGIQRNSINFLETWINNQFFDFGRILLSALRSFVQNKIKKDWPKDYQVLLQTIHMNKNKKVRMEMGDLIKTSSNNLQTITFPEPIIPKNVFSHFLNLRDVKEIEFARQITLYVQQLFQKIQPSELVNQAWSKSKLKHKAKNVITIIQKFNDFSKYFAEQIVSEKFIKQRAAQFIRWIKITTLLREMNNFDTVLAVVAAIGSSACSRLKFSQNEVSVKLWKNFDLIRDSLTNDHGYKIYRQMLEDCELPAIPYLGVYLTDLTFISDGSPDTIDGLINFSKRKLLFNVIKKIKKFQSVSYNFIEIFQITKLLKKRLSTATEKSLYLISVKHEPRGVQRGDLI</sequence>
<dbReference type="SMART" id="SM00147">
    <property type="entry name" value="RasGEF"/>
    <property type="match status" value="1"/>
</dbReference>
<keyword evidence="1 2" id="KW-0344">Guanine-nucleotide releasing factor</keyword>
<keyword evidence="9" id="KW-1185">Reference proteome</keyword>
<reference evidence="8" key="1">
    <citation type="submission" date="2022-08" db="EMBL/GenBank/DDBJ databases">
        <title>Novel sulfate-reducing endosymbionts in the free-living metamonad Anaeramoeba.</title>
        <authorList>
            <person name="Jerlstrom-Hultqvist J."/>
            <person name="Cepicka I."/>
            <person name="Gallot-Lavallee L."/>
            <person name="Salas-Leiva D."/>
            <person name="Curtis B.A."/>
            <person name="Zahonova K."/>
            <person name="Pipaliya S."/>
            <person name="Dacks J."/>
            <person name="Roger A.J."/>
        </authorList>
    </citation>
    <scope>NUCLEOTIDE SEQUENCE</scope>
    <source>
        <strain evidence="8">Schooner1</strain>
    </source>
</reference>
<dbReference type="Pfam" id="PF01302">
    <property type="entry name" value="CAP_GLY"/>
    <property type="match status" value="1"/>
</dbReference>
<evidence type="ECO:0000259" key="6">
    <source>
        <dbReference type="PROSITE" id="PS50212"/>
    </source>
</evidence>
<evidence type="ECO:0000256" key="1">
    <source>
        <dbReference type="ARBA" id="ARBA00022658"/>
    </source>
</evidence>
<dbReference type="PROSITE" id="PS50009">
    <property type="entry name" value="RASGEF_CAT"/>
    <property type="match status" value="1"/>
</dbReference>
<feature type="compositionally biased region" description="Basic residues" evidence="4">
    <location>
        <begin position="105"/>
        <end position="117"/>
    </location>
</feature>
<dbReference type="InterPro" id="IPR036859">
    <property type="entry name" value="CAP-Gly_dom_sf"/>
</dbReference>
<dbReference type="Gene3D" id="1.20.870.10">
    <property type="entry name" value="Son of sevenless (SoS) protein Chain: S domain 1"/>
    <property type="match status" value="1"/>
</dbReference>
<gene>
    <name evidence="8" type="ORF">M0813_00634</name>
</gene>
<dbReference type="InterPro" id="IPR008937">
    <property type="entry name" value="Ras-like_GEF"/>
</dbReference>
<dbReference type="PROSITE" id="PS00720">
    <property type="entry name" value="RASGEF"/>
    <property type="match status" value="1"/>
</dbReference>
<keyword evidence="3" id="KW-0175">Coiled coil</keyword>
<dbReference type="SMART" id="SM00229">
    <property type="entry name" value="RasGEFN"/>
    <property type="match status" value="1"/>
</dbReference>
<feature type="compositionally biased region" description="Basic and acidic residues" evidence="4">
    <location>
        <begin position="407"/>
        <end position="419"/>
    </location>
</feature>
<evidence type="ECO:0000256" key="2">
    <source>
        <dbReference type="PROSITE-ProRule" id="PRU00168"/>
    </source>
</evidence>
<dbReference type="SMART" id="SM01052">
    <property type="entry name" value="CAP_GLY"/>
    <property type="match status" value="1"/>
</dbReference>
<evidence type="ECO:0000256" key="4">
    <source>
        <dbReference type="SAM" id="MobiDB-lite"/>
    </source>
</evidence>
<dbReference type="PROSITE" id="PS50245">
    <property type="entry name" value="CAP_GLY_2"/>
    <property type="match status" value="1"/>
</dbReference>
<accession>A0ABQ8XNV0</accession>
<evidence type="ECO:0000259" key="5">
    <source>
        <dbReference type="PROSITE" id="PS50009"/>
    </source>
</evidence>
<dbReference type="Proteomes" id="UP001150062">
    <property type="component" value="Unassembled WGS sequence"/>
</dbReference>
<dbReference type="Pfam" id="PF00618">
    <property type="entry name" value="RasGEF_N"/>
    <property type="match status" value="1"/>
</dbReference>
<dbReference type="InterPro" id="IPR036964">
    <property type="entry name" value="RASGEF_cat_dom_sf"/>
</dbReference>
<proteinExistence type="predicted"/>
<dbReference type="SUPFAM" id="SSF74924">
    <property type="entry name" value="Cap-Gly domain"/>
    <property type="match status" value="1"/>
</dbReference>
<feature type="coiled-coil region" evidence="3">
    <location>
        <begin position="159"/>
        <end position="263"/>
    </location>
</feature>
<dbReference type="SUPFAM" id="SSF48366">
    <property type="entry name" value="Ras GEF"/>
    <property type="match status" value="1"/>
</dbReference>
<feature type="domain" description="Ras-GEF" evidence="5">
    <location>
        <begin position="768"/>
        <end position="999"/>
    </location>
</feature>
<dbReference type="InterPro" id="IPR000938">
    <property type="entry name" value="CAP-Gly_domain"/>
</dbReference>
<feature type="compositionally biased region" description="Basic residues" evidence="4">
    <location>
        <begin position="77"/>
        <end position="95"/>
    </location>
</feature>
<dbReference type="Pfam" id="PF00617">
    <property type="entry name" value="RasGEF"/>
    <property type="match status" value="1"/>
</dbReference>
<dbReference type="CDD" id="cd06224">
    <property type="entry name" value="REM"/>
    <property type="match status" value="1"/>
</dbReference>
<organism evidence="8 9">
    <name type="scientific">Anaeramoeba flamelloides</name>
    <dbReference type="NCBI Taxonomy" id="1746091"/>
    <lineage>
        <taxon>Eukaryota</taxon>
        <taxon>Metamonada</taxon>
        <taxon>Anaeramoebidae</taxon>
        <taxon>Anaeramoeba</taxon>
    </lineage>
</organism>
<evidence type="ECO:0000259" key="7">
    <source>
        <dbReference type="PROSITE" id="PS50245"/>
    </source>
</evidence>
<dbReference type="InterPro" id="IPR000651">
    <property type="entry name" value="Ras-like_Gua-exchang_fac_N"/>
</dbReference>
<dbReference type="Gene3D" id="1.10.840.10">
    <property type="entry name" value="Ras guanine-nucleotide exchange factors catalytic domain"/>
    <property type="match status" value="1"/>
</dbReference>
<protein>
    <submittedName>
        <fullName evidence="8">Ras guanine nucleotide exchange factor i-related</fullName>
    </submittedName>
</protein>
<name>A0ABQ8XNV0_9EUKA</name>
<dbReference type="InterPro" id="IPR019804">
    <property type="entry name" value="Ras_G-nucl-exch_fac_CS"/>
</dbReference>
<dbReference type="Gene3D" id="2.30.30.190">
    <property type="entry name" value="CAP Gly-rich-like domain"/>
    <property type="match status" value="1"/>
</dbReference>
<evidence type="ECO:0000256" key="3">
    <source>
        <dbReference type="SAM" id="Coils"/>
    </source>
</evidence>
<feature type="region of interest" description="Disordered" evidence="4">
    <location>
        <begin position="327"/>
        <end position="425"/>
    </location>
</feature>
<dbReference type="PANTHER" id="PTHR23113">
    <property type="entry name" value="GUANINE NUCLEOTIDE EXCHANGE FACTOR"/>
    <property type="match status" value="1"/>
</dbReference>
<evidence type="ECO:0000313" key="9">
    <source>
        <dbReference type="Proteomes" id="UP001150062"/>
    </source>
</evidence>
<dbReference type="InterPro" id="IPR001895">
    <property type="entry name" value="RASGEF_cat_dom"/>
</dbReference>
<dbReference type="PROSITE" id="PS50212">
    <property type="entry name" value="RASGEF_NTER"/>
    <property type="match status" value="1"/>
</dbReference>
<dbReference type="InterPro" id="IPR023578">
    <property type="entry name" value="Ras_GEF_dom_sf"/>
</dbReference>
<feature type="compositionally biased region" description="Basic and acidic residues" evidence="4">
    <location>
        <begin position="343"/>
        <end position="397"/>
    </location>
</feature>
<evidence type="ECO:0000313" key="8">
    <source>
        <dbReference type="EMBL" id="KAJ6234000.1"/>
    </source>
</evidence>
<feature type="region of interest" description="Disordered" evidence="4">
    <location>
        <begin position="75"/>
        <end position="120"/>
    </location>
</feature>